<evidence type="ECO:0000313" key="12">
    <source>
        <dbReference type="Proteomes" id="UP000569914"/>
    </source>
</evidence>
<evidence type="ECO:0000256" key="3">
    <source>
        <dbReference type="ARBA" id="ARBA00022676"/>
    </source>
</evidence>
<keyword evidence="12" id="KW-1185">Reference proteome</keyword>
<comment type="subcellular location">
    <subcellularLocation>
        <location evidence="1">Cell membrane</location>
    </subcellularLocation>
</comment>
<dbReference type="RefSeq" id="WP_218871510.1">
    <property type="nucleotide sequence ID" value="NZ_JACCBU010000001.1"/>
</dbReference>
<gene>
    <name evidence="11" type="ORF">BKA15_004356</name>
</gene>
<sequence length="284" mass="31213">MTTTETLISIIVAAHDEASVIDACLAAIEAQQDAPPYEIIVAANGCHDDTAEVARRHRGVTVLDLPQPGKTGALNAADRAARGFRRVYLDADILLPPDYLAQLDRALPPQGPPRAAVPHRRLELTGRPWPVRSYFAINQRLPVYHRGLFGRGVIALSGRGRTRFERFPDVIADDLFLDSIFDDSEKVRLDTVVEVATPLRTGQLIRRLSRVRRGNSELRQSGHDDQLPVTVRPADRWAWLREVVLPEPRLAPAGAVYAAVTVIAAVLARRAAHGTAWDSGNARS</sequence>
<dbReference type="PANTHER" id="PTHR43646:SF2">
    <property type="entry name" value="GLYCOSYLTRANSFERASE 2-LIKE DOMAIN-CONTAINING PROTEIN"/>
    <property type="match status" value="1"/>
</dbReference>
<evidence type="ECO:0000256" key="7">
    <source>
        <dbReference type="ARBA" id="ARBA00037904"/>
    </source>
</evidence>
<reference evidence="11 12" key="1">
    <citation type="submission" date="2020-07" db="EMBL/GenBank/DDBJ databases">
        <title>Sequencing the genomes of 1000 actinobacteria strains.</title>
        <authorList>
            <person name="Klenk H.-P."/>
        </authorList>
    </citation>
    <scope>NUCLEOTIDE SEQUENCE [LARGE SCALE GENOMIC DNA]</scope>
    <source>
        <strain evidence="11 12">DSM 22083</strain>
    </source>
</reference>
<protein>
    <recommendedName>
        <fullName evidence="9">4,4'-diaponeurosporenoate glycosyltransferase</fullName>
    </recommendedName>
</protein>
<keyword evidence="4 11" id="KW-0808">Transferase</keyword>
<feature type="domain" description="Glycosyltransferase 2-like" evidence="10">
    <location>
        <begin position="9"/>
        <end position="103"/>
    </location>
</feature>
<dbReference type="EMBL" id="JACCBU010000001">
    <property type="protein sequence ID" value="NYE73027.1"/>
    <property type="molecule type" value="Genomic_DNA"/>
</dbReference>
<comment type="function">
    <text evidence="6">Catalyzes the glycosylation of 4,4'-diaponeurosporenoate, i.e. the esterification of glucose at the C1'' position with the carboxyl group of 4,4'-diaponeurosporenic acid, to form glycosyl-4,4'-diaponeurosporenoate. This is a step in the biosynthesis of staphyloxanthin, an orange pigment present in most staphylococci strains.</text>
</comment>
<dbReference type="SUPFAM" id="SSF53448">
    <property type="entry name" value="Nucleotide-diphospho-sugar transferases"/>
    <property type="match status" value="1"/>
</dbReference>
<comment type="similarity">
    <text evidence="8">Belongs to the glycosyltransferase 2 family. CrtQ subfamily.</text>
</comment>
<evidence type="ECO:0000256" key="2">
    <source>
        <dbReference type="ARBA" id="ARBA00022475"/>
    </source>
</evidence>
<evidence type="ECO:0000259" key="10">
    <source>
        <dbReference type="Pfam" id="PF00535"/>
    </source>
</evidence>
<evidence type="ECO:0000313" key="11">
    <source>
        <dbReference type="EMBL" id="NYE73027.1"/>
    </source>
</evidence>
<comment type="pathway">
    <text evidence="7">Carotenoid biosynthesis; staphyloxanthin biosynthesis; staphyloxanthin from farnesyl diphosphate: step 4/5.</text>
</comment>
<keyword evidence="3" id="KW-0328">Glycosyltransferase</keyword>
<organism evidence="11 12">
    <name type="scientific">Microlunatus parietis</name>
    <dbReference type="NCBI Taxonomy" id="682979"/>
    <lineage>
        <taxon>Bacteria</taxon>
        <taxon>Bacillati</taxon>
        <taxon>Actinomycetota</taxon>
        <taxon>Actinomycetes</taxon>
        <taxon>Propionibacteriales</taxon>
        <taxon>Propionibacteriaceae</taxon>
        <taxon>Microlunatus</taxon>
    </lineage>
</organism>
<keyword evidence="2" id="KW-1003">Cell membrane</keyword>
<proteinExistence type="inferred from homology"/>
<dbReference type="GO" id="GO:0016757">
    <property type="term" value="F:glycosyltransferase activity"/>
    <property type="evidence" value="ECO:0007669"/>
    <property type="project" value="UniProtKB-KW"/>
</dbReference>
<dbReference type="Gene3D" id="3.90.550.10">
    <property type="entry name" value="Spore Coat Polysaccharide Biosynthesis Protein SpsA, Chain A"/>
    <property type="match status" value="1"/>
</dbReference>
<accession>A0A7Y9IAA0</accession>
<evidence type="ECO:0000256" key="6">
    <source>
        <dbReference type="ARBA" id="ARBA00037281"/>
    </source>
</evidence>
<dbReference type="InterPro" id="IPR001173">
    <property type="entry name" value="Glyco_trans_2-like"/>
</dbReference>
<evidence type="ECO:0000256" key="1">
    <source>
        <dbReference type="ARBA" id="ARBA00004236"/>
    </source>
</evidence>
<evidence type="ECO:0000256" key="4">
    <source>
        <dbReference type="ARBA" id="ARBA00022679"/>
    </source>
</evidence>
<dbReference type="Pfam" id="PF00535">
    <property type="entry name" value="Glycos_transf_2"/>
    <property type="match status" value="1"/>
</dbReference>
<dbReference type="InterPro" id="IPR029044">
    <property type="entry name" value="Nucleotide-diphossugar_trans"/>
</dbReference>
<evidence type="ECO:0000256" key="9">
    <source>
        <dbReference type="ARBA" id="ARBA00040345"/>
    </source>
</evidence>
<dbReference type="PANTHER" id="PTHR43646">
    <property type="entry name" value="GLYCOSYLTRANSFERASE"/>
    <property type="match status" value="1"/>
</dbReference>
<evidence type="ECO:0000256" key="5">
    <source>
        <dbReference type="ARBA" id="ARBA00023136"/>
    </source>
</evidence>
<comment type="caution">
    <text evidence="11">The sequence shown here is derived from an EMBL/GenBank/DDBJ whole genome shotgun (WGS) entry which is preliminary data.</text>
</comment>
<dbReference type="AlphaFoldDB" id="A0A7Y9IAA0"/>
<dbReference type="Proteomes" id="UP000569914">
    <property type="component" value="Unassembled WGS sequence"/>
</dbReference>
<dbReference type="GO" id="GO:0005886">
    <property type="term" value="C:plasma membrane"/>
    <property type="evidence" value="ECO:0007669"/>
    <property type="project" value="UniProtKB-SubCell"/>
</dbReference>
<evidence type="ECO:0000256" key="8">
    <source>
        <dbReference type="ARBA" id="ARBA00038120"/>
    </source>
</evidence>
<dbReference type="CDD" id="cd06423">
    <property type="entry name" value="CESA_like"/>
    <property type="match status" value="1"/>
</dbReference>
<name>A0A7Y9IAA0_9ACTN</name>
<keyword evidence="5" id="KW-0472">Membrane</keyword>